<keyword evidence="7" id="KW-1185">Reference proteome</keyword>
<keyword evidence="2 5" id="KW-0812">Transmembrane</keyword>
<dbReference type="InterPro" id="IPR007269">
    <property type="entry name" value="ICMT_MeTrfase"/>
</dbReference>
<comment type="caution">
    <text evidence="5">Lacks conserved residue(s) required for the propagation of feature annotation.</text>
</comment>
<keyword evidence="5" id="KW-0949">S-adenosyl-L-methionine</keyword>
<dbReference type="RefSeq" id="XP_007762730.1">
    <property type="nucleotide sequence ID" value="XM_007764540.1"/>
</dbReference>
<dbReference type="InterPro" id="IPR052527">
    <property type="entry name" value="Metal_cation-efflux_comp"/>
</dbReference>
<dbReference type="EMBL" id="JH711573">
    <property type="protein sequence ID" value="EIW85945.1"/>
    <property type="molecule type" value="Genomic_DNA"/>
</dbReference>
<comment type="caution">
    <text evidence="6">The sequence shown here is derived from an EMBL/GenBank/DDBJ whole genome shotgun (WGS) entry which is preliminary data.</text>
</comment>
<comment type="similarity">
    <text evidence="5">Belongs to the class VI-like SAM-binding methyltransferase superfamily. Isoprenylcysteine carboxyl methyltransferase family.</text>
</comment>
<reference evidence="7" key="1">
    <citation type="journal article" date="2012" name="Science">
        <title>The Paleozoic origin of enzymatic lignin decomposition reconstructed from 31 fungal genomes.</title>
        <authorList>
            <person name="Floudas D."/>
            <person name="Binder M."/>
            <person name="Riley R."/>
            <person name="Barry K."/>
            <person name="Blanchette R.A."/>
            <person name="Henrissat B."/>
            <person name="Martinez A.T."/>
            <person name="Otillar R."/>
            <person name="Spatafora J.W."/>
            <person name="Yadav J.S."/>
            <person name="Aerts A."/>
            <person name="Benoit I."/>
            <person name="Boyd A."/>
            <person name="Carlson A."/>
            <person name="Copeland A."/>
            <person name="Coutinho P.M."/>
            <person name="de Vries R.P."/>
            <person name="Ferreira P."/>
            <person name="Findley K."/>
            <person name="Foster B."/>
            <person name="Gaskell J."/>
            <person name="Glotzer D."/>
            <person name="Gorecki P."/>
            <person name="Heitman J."/>
            <person name="Hesse C."/>
            <person name="Hori C."/>
            <person name="Igarashi K."/>
            <person name="Jurgens J.A."/>
            <person name="Kallen N."/>
            <person name="Kersten P."/>
            <person name="Kohler A."/>
            <person name="Kuees U."/>
            <person name="Kumar T.K.A."/>
            <person name="Kuo A."/>
            <person name="LaButti K."/>
            <person name="Larrondo L.F."/>
            <person name="Lindquist E."/>
            <person name="Ling A."/>
            <person name="Lombard V."/>
            <person name="Lucas S."/>
            <person name="Lundell T."/>
            <person name="Martin R."/>
            <person name="McLaughlin D.J."/>
            <person name="Morgenstern I."/>
            <person name="Morin E."/>
            <person name="Murat C."/>
            <person name="Nagy L.G."/>
            <person name="Nolan M."/>
            <person name="Ohm R.A."/>
            <person name="Patyshakuliyeva A."/>
            <person name="Rokas A."/>
            <person name="Ruiz-Duenas F.J."/>
            <person name="Sabat G."/>
            <person name="Salamov A."/>
            <person name="Samejima M."/>
            <person name="Schmutz J."/>
            <person name="Slot J.C."/>
            <person name="St John F."/>
            <person name="Stenlid J."/>
            <person name="Sun H."/>
            <person name="Sun S."/>
            <person name="Syed K."/>
            <person name="Tsang A."/>
            <person name="Wiebenga A."/>
            <person name="Young D."/>
            <person name="Pisabarro A."/>
            <person name="Eastwood D.C."/>
            <person name="Martin F."/>
            <person name="Cullen D."/>
            <person name="Grigoriev I.V."/>
            <person name="Hibbett D.S."/>
        </authorList>
    </citation>
    <scope>NUCLEOTIDE SEQUENCE [LARGE SCALE GENOMIC DNA]</scope>
    <source>
        <strain evidence="7">RWD-64-598 SS2</strain>
    </source>
</reference>
<feature type="transmembrane region" description="Helical" evidence="5">
    <location>
        <begin position="106"/>
        <end position="124"/>
    </location>
</feature>
<proteinExistence type="inferred from homology"/>
<evidence type="ECO:0000256" key="3">
    <source>
        <dbReference type="ARBA" id="ARBA00022989"/>
    </source>
</evidence>
<dbReference type="GO" id="GO:0004671">
    <property type="term" value="F:protein C-terminal S-isoprenylcysteine carboxyl O-methyltransferase activity"/>
    <property type="evidence" value="ECO:0007669"/>
    <property type="project" value="UniProtKB-EC"/>
</dbReference>
<gene>
    <name evidence="6" type="ORF">CONPUDRAFT_78548</name>
</gene>
<comment type="catalytic activity">
    <reaction evidence="5">
        <text>[protein]-C-terminal S-[(2E,6E)-farnesyl]-L-cysteine + S-adenosyl-L-methionine = [protein]-C-terminal S-[(2E,6E)-farnesyl]-L-cysteine methyl ester + S-adenosyl-L-homocysteine</text>
        <dbReference type="Rhea" id="RHEA:21672"/>
        <dbReference type="Rhea" id="RHEA-COMP:12125"/>
        <dbReference type="Rhea" id="RHEA-COMP:12126"/>
        <dbReference type="ChEBI" id="CHEBI:57856"/>
        <dbReference type="ChEBI" id="CHEBI:59789"/>
        <dbReference type="ChEBI" id="CHEBI:90510"/>
        <dbReference type="ChEBI" id="CHEBI:90511"/>
        <dbReference type="EC" id="2.1.1.100"/>
    </reaction>
</comment>
<dbReference type="GeneID" id="19209786"/>
<evidence type="ECO:0000313" key="6">
    <source>
        <dbReference type="EMBL" id="EIW85945.1"/>
    </source>
</evidence>
<dbReference type="AlphaFoldDB" id="A0A5M3N516"/>
<keyword evidence="5" id="KW-0489">Methyltransferase</keyword>
<dbReference type="PANTHER" id="PTHR43847:SF1">
    <property type="entry name" value="BLL3993 PROTEIN"/>
    <property type="match status" value="1"/>
</dbReference>
<keyword evidence="5" id="KW-0256">Endoplasmic reticulum</keyword>
<accession>A0A5M3N516</accession>
<dbReference type="EC" id="2.1.1.100" evidence="5"/>
<protein>
    <recommendedName>
        <fullName evidence="5">Protein-S-isoprenylcysteine O-methyltransferase</fullName>
        <ecNumber evidence="5">2.1.1.100</ecNumber>
    </recommendedName>
</protein>
<dbReference type="PANTHER" id="PTHR43847">
    <property type="entry name" value="BLL3993 PROTEIN"/>
    <property type="match status" value="1"/>
</dbReference>
<dbReference type="Gene3D" id="1.20.120.1630">
    <property type="match status" value="1"/>
</dbReference>
<feature type="transmembrane region" description="Helical" evidence="5">
    <location>
        <begin position="63"/>
        <end position="85"/>
    </location>
</feature>
<dbReference type="OrthoDB" id="422086at2759"/>
<dbReference type="GO" id="GO:0005789">
    <property type="term" value="C:endoplasmic reticulum membrane"/>
    <property type="evidence" value="ECO:0007669"/>
    <property type="project" value="UniProtKB-SubCell"/>
</dbReference>
<sequence>MYFAGFSIPSLNPEIPVFLAIAYFTASNIRSVKRTLAVADADGGKVRPSTAPTSFVGKAVTHVHGLAFAAPQLVYLVSVPLSGFVQPGWMQRFSLPTCGMSGDKLACVRMLASVVLVGIVHVAMKRLFKQLGSQLHPIARRENSKIIKDGFYSIVRHPMYTQSLVQGLLCTVMLWSYIPLAGLPIMVLAVAAKIPIEEGIMLQDPSVADEYKAYKREVPYRILPYIW</sequence>
<dbReference type="Pfam" id="PF04140">
    <property type="entry name" value="ICMT"/>
    <property type="match status" value="1"/>
</dbReference>
<comment type="subcellular location">
    <subcellularLocation>
        <location evidence="5">Endoplasmic reticulum membrane</location>
        <topology evidence="5">Multi-pass membrane protein</topology>
    </subcellularLocation>
    <subcellularLocation>
        <location evidence="1">Membrane</location>
        <topology evidence="1">Multi-pass membrane protein</topology>
    </subcellularLocation>
</comment>
<dbReference type="Proteomes" id="UP000053558">
    <property type="component" value="Unassembled WGS sequence"/>
</dbReference>
<name>A0A5M3N516_CONPW</name>
<keyword evidence="5" id="KW-0808">Transferase</keyword>
<dbReference type="GO" id="GO:0032259">
    <property type="term" value="P:methylation"/>
    <property type="evidence" value="ECO:0007669"/>
    <property type="project" value="UniProtKB-KW"/>
</dbReference>
<evidence type="ECO:0000313" key="7">
    <source>
        <dbReference type="Proteomes" id="UP000053558"/>
    </source>
</evidence>
<evidence type="ECO:0000256" key="4">
    <source>
        <dbReference type="ARBA" id="ARBA00023136"/>
    </source>
</evidence>
<dbReference type="OMA" id="MWAIANA"/>
<evidence type="ECO:0000256" key="1">
    <source>
        <dbReference type="ARBA" id="ARBA00004141"/>
    </source>
</evidence>
<organism evidence="6 7">
    <name type="scientific">Coniophora puteana (strain RWD-64-598)</name>
    <name type="common">Brown rot fungus</name>
    <dbReference type="NCBI Taxonomy" id="741705"/>
    <lineage>
        <taxon>Eukaryota</taxon>
        <taxon>Fungi</taxon>
        <taxon>Dikarya</taxon>
        <taxon>Basidiomycota</taxon>
        <taxon>Agaricomycotina</taxon>
        <taxon>Agaricomycetes</taxon>
        <taxon>Agaricomycetidae</taxon>
        <taxon>Boletales</taxon>
        <taxon>Coniophorineae</taxon>
        <taxon>Coniophoraceae</taxon>
        <taxon>Coniophora</taxon>
    </lineage>
</organism>
<evidence type="ECO:0000256" key="5">
    <source>
        <dbReference type="RuleBase" id="RU362022"/>
    </source>
</evidence>
<dbReference type="KEGG" id="cput:CONPUDRAFT_78548"/>
<keyword evidence="3 5" id="KW-1133">Transmembrane helix</keyword>
<evidence type="ECO:0000256" key="2">
    <source>
        <dbReference type="ARBA" id="ARBA00022692"/>
    </source>
</evidence>
<keyword evidence="4 5" id="KW-0472">Membrane</keyword>
<feature type="transmembrane region" description="Helical" evidence="5">
    <location>
        <begin position="164"/>
        <end position="191"/>
    </location>
</feature>